<proteinExistence type="predicted"/>
<gene>
    <name evidence="1" type="ORF">NCTC12438_02710</name>
</gene>
<reference evidence="1 2" key="1">
    <citation type="submission" date="2018-06" db="EMBL/GenBank/DDBJ databases">
        <authorList>
            <consortium name="Pathogen Informatics"/>
            <person name="Doyle S."/>
        </authorList>
    </citation>
    <scope>NUCLEOTIDE SEQUENCE [LARGE SCALE GENOMIC DNA]</scope>
    <source>
        <strain evidence="1 2">NCTC12438</strain>
    </source>
</reference>
<sequence length="33" mass="3975">MNVYYNPRLTRPGYDLGSIETYYSHSLLPRLFH</sequence>
<dbReference type="AlphaFoldDB" id="A0A378IMA8"/>
<protein>
    <submittedName>
        <fullName evidence="1">Uncharacterized protein</fullName>
    </submittedName>
</protein>
<dbReference type="Proteomes" id="UP000255316">
    <property type="component" value="Unassembled WGS sequence"/>
</dbReference>
<dbReference type="EMBL" id="UGNX01000001">
    <property type="protein sequence ID" value="STX36080.1"/>
    <property type="molecule type" value="Genomic_DNA"/>
</dbReference>
<evidence type="ECO:0000313" key="2">
    <source>
        <dbReference type="Proteomes" id="UP000255316"/>
    </source>
</evidence>
<organism evidence="1 2">
    <name type="scientific">Legionella cincinnatiensis</name>
    <dbReference type="NCBI Taxonomy" id="28085"/>
    <lineage>
        <taxon>Bacteria</taxon>
        <taxon>Pseudomonadati</taxon>
        <taxon>Pseudomonadota</taxon>
        <taxon>Gammaproteobacteria</taxon>
        <taxon>Legionellales</taxon>
        <taxon>Legionellaceae</taxon>
        <taxon>Legionella</taxon>
    </lineage>
</organism>
<evidence type="ECO:0000313" key="1">
    <source>
        <dbReference type="EMBL" id="STX36080.1"/>
    </source>
</evidence>
<name>A0A378IMA8_9GAMM</name>
<accession>A0A378IMA8</accession>